<reference evidence="5 6" key="1">
    <citation type="submission" date="2019-08" db="EMBL/GenBank/DDBJ databases">
        <title>In-depth cultivation of the pig gut microbiome towards novel bacterial diversity and tailored functional studies.</title>
        <authorList>
            <person name="Wylensek D."/>
            <person name="Hitch T.C.A."/>
            <person name="Clavel T."/>
        </authorList>
    </citation>
    <scope>NUCLEOTIDE SEQUENCE [LARGE SCALE GENOMIC DNA]</scope>
    <source>
        <strain evidence="5 6">SM-530-WT-4B</strain>
    </source>
</reference>
<dbReference type="SMART" id="SM00345">
    <property type="entry name" value="HTH_GNTR"/>
    <property type="match status" value="1"/>
</dbReference>
<dbReference type="Pfam" id="PF00392">
    <property type="entry name" value="GntR"/>
    <property type="match status" value="1"/>
</dbReference>
<dbReference type="CDD" id="cd07377">
    <property type="entry name" value="WHTH_GntR"/>
    <property type="match status" value="1"/>
</dbReference>
<dbReference type="SMART" id="SM00895">
    <property type="entry name" value="FCD"/>
    <property type="match status" value="1"/>
</dbReference>
<dbReference type="InterPro" id="IPR036388">
    <property type="entry name" value="WH-like_DNA-bd_sf"/>
</dbReference>
<gene>
    <name evidence="5" type="ORF">FYJ74_08385</name>
</gene>
<evidence type="ECO:0000256" key="1">
    <source>
        <dbReference type="ARBA" id="ARBA00023015"/>
    </source>
</evidence>
<accession>A0A6L5YCH8</accession>
<dbReference type="InterPro" id="IPR036390">
    <property type="entry name" value="WH_DNA-bd_sf"/>
</dbReference>
<protein>
    <submittedName>
        <fullName evidence="5">GntR family transcriptional regulator</fullName>
    </submittedName>
</protein>
<keyword evidence="3" id="KW-0804">Transcription</keyword>
<dbReference type="InterPro" id="IPR011711">
    <property type="entry name" value="GntR_C"/>
</dbReference>
<dbReference type="Gene3D" id="1.20.120.530">
    <property type="entry name" value="GntR ligand-binding domain-like"/>
    <property type="match status" value="1"/>
</dbReference>
<comment type="caution">
    <text evidence="5">The sequence shown here is derived from an EMBL/GenBank/DDBJ whole genome shotgun (WGS) entry which is preliminary data.</text>
</comment>
<evidence type="ECO:0000256" key="2">
    <source>
        <dbReference type="ARBA" id="ARBA00023125"/>
    </source>
</evidence>
<dbReference type="PROSITE" id="PS50949">
    <property type="entry name" value="HTH_GNTR"/>
    <property type="match status" value="1"/>
</dbReference>
<proteinExistence type="predicted"/>
<keyword evidence="2" id="KW-0238">DNA-binding</keyword>
<dbReference type="SUPFAM" id="SSF46785">
    <property type="entry name" value="Winged helix' DNA-binding domain"/>
    <property type="match status" value="1"/>
</dbReference>
<dbReference type="Gene3D" id="1.10.10.10">
    <property type="entry name" value="Winged helix-like DNA-binding domain superfamily/Winged helix DNA-binding domain"/>
    <property type="match status" value="1"/>
</dbReference>
<dbReference type="PANTHER" id="PTHR43537:SF5">
    <property type="entry name" value="UXU OPERON TRANSCRIPTIONAL REGULATOR"/>
    <property type="match status" value="1"/>
</dbReference>
<keyword evidence="6" id="KW-1185">Reference proteome</keyword>
<dbReference type="InterPro" id="IPR000524">
    <property type="entry name" value="Tscrpt_reg_HTH_GntR"/>
</dbReference>
<evidence type="ECO:0000313" key="6">
    <source>
        <dbReference type="Proteomes" id="UP000473699"/>
    </source>
</evidence>
<keyword evidence="1" id="KW-0805">Transcription regulation</keyword>
<dbReference type="Proteomes" id="UP000473699">
    <property type="component" value="Unassembled WGS sequence"/>
</dbReference>
<dbReference type="EMBL" id="VUNH01000008">
    <property type="protein sequence ID" value="MST56046.1"/>
    <property type="molecule type" value="Genomic_DNA"/>
</dbReference>
<dbReference type="GO" id="GO:0003677">
    <property type="term" value="F:DNA binding"/>
    <property type="evidence" value="ECO:0007669"/>
    <property type="project" value="UniProtKB-KW"/>
</dbReference>
<dbReference type="GO" id="GO:0003700">
    <property type="term" value="F:DNA-binding transcription factor activity"/>
    <property type="evidence" value="ECO:0007669"/>
    <property type="project" value="InterPro"/>
</dbReference>
<organism evidence="5 6">
    <name type="scientific">Pyramidobacter porci</name>
    <dbReference type="NCBI Taxonomy" id="2605789"/>
    <lineage>
        <taxon>Bacteria</taxon>
        <taxon>Thermotogati</taxon>
        <taxon>Synergistota</taxon>
        <taxon>Synergistia</taxon>
        <taxon>Synergistales</taxon>
        <taxon>Dethiosulfovibrionaceae</taxon>
        <taxon>Pyramidobacter</taxon>
    </lineage>
</organism>
<evidence type="ECO:0000259" key="4">
    <source>
        <dbReference type="PROSITE" id="PS50949"/>
    </source>
</evidence>
<dbReference type="InterPro" id="IPR008920">
    <property type="entry name" value="TF_FadR/GntR_C"/>
</dbReference>
<feature type="domain" description="HTH gntR-type" evidence="4">
    <location>
        <begin position="13"/>
        <end position="80"/>
    </location>
</feature>
<dbReference type="Pfam" id="PF07729">
    <property type="entry name" value="FCD"/>
    <property type="match status" value="1"/>
</dbReference>
<evidence type="ECO:0000256" key="3">
    <source>
        <dbReference type="ARBA" id="ARBA00023163"/>
    </source>
</evidence>
<evidence type="ECO:0000313" key="5">
    <source>
        <dbReference type="EMBL" id="MST56046.1"/>
    </source>
</evidence>
<dbReference type="AlphaFoldDB" id="A0A6L5YCH8"/>
<sequence length="254" mass="28307">MTISREAEMESKVTLSKKVETYLRSKILNGELLPNDKIVELDVAGEMGVSRGPVREALKTLTFEGLVEYQTNKGCSVTTLSPKDAYEIFFMRGSLEKIALERCGGKCSDEAVLKMEIALAQMKKACGDDSLTAIIAADEMFHRQIVDMGRMSRLTKMWQMLSPLNGAMFLTVKNSRKLGADVFDAPSANKYAVAHKNNYEAHKVILEVLKKGDLKDSCLCLDAHYLIVGEKIYRINLEEEARKAAICNYSAPPR</sequence>
<name>A0A6L5YCH8_9BACT</name>
<dbReference type="PANTHER" id="PTHR43537">
    <property type="entry name" value="TRANSCRIPTIONAL REGULATOR, GNTR FAMILY"/>
    <property type="match status" value="1"/>
</dbReference>
<dbReference type="SUPFAM" id="SSF48008">
    <property type="entry name" value="GntR ligand-binding domain-like"/>
    <property type="match status" value="1"/>
</dbReference>